<sequence>MKITSYTAIELSYRALEFEQKIMFKISCNYKTFKIYSNLKKSITLRQIRRNLCAVNHEENTNKNPVNFDLMIQQRQAEARRSVLVQVSSEKSFDELQKYCGQIADIKSAHHYSVTEDDSHFILLEFEKDEGADAVLDASVFNQDVRGIPTRSQFMWFKTGPKVKLVRDEGKRQKDCQLNVINGNLQVRDDEIAEWLTSAESLKDQMNIVFQSTKLSDLGIRLRFLAAQQAQNSIVGMFPNAYAHPFGSSVNGFGKEGCDLDLILRLEKEEVETRESRLVFHTKANLNNGRTQAQRYMESVGDILQLFLPGVNNVRRILQARVPIIKYNHEYLDLEVDLSMSNLTGVYMSEILYMIGQIDNRVRPLVFCIRRWAKSTGLTNPSPGRWISNFSLTLLVLYFLQALKQPILPSINHFIKKARKQDMRVTEDGINCTFLRDLNLLDFKVKNTSSIDELLREFFEFYSSFDFNNRGISLNEAKSILKPDHSAMYIVNPLEPLLNVSKNLSLEETERFRIEVRNAAWILESDLQSSKSAGEPWGLVNLFKTNQKSLVRPQMFFKPRMVDVTDLFDKNDSPSPQRIDYKNTTVKRQVEEITRTTKTDVNKIHRHINSDGSSTAIRAKGASKRR</sequence>
<dbReference type="Gene3D" id="1.10.1410.10">
    <property type="match status" value="1"/>
</dbReference>
<dbReference type="VEuPathDB" id="VectorBase:CSON003251"/>
<dbReference type="InterPro" id="IPR043519">
    <property type="entry name" value="NT_sf"/>
</dbReference>
<protein>
    <submittedName>
        <fullName evidence="8">CSON003251 protein</fullName>
    </submittedName>
</protein>
<evidence type="ECO:0000313" key="8">
    <source>
        <dbReference type="EMBL" id="SSX31066.1"/>
    </source>
</evidence>
<dbReference type="PANTHER" id="PTHR12271">
    <property type="entry name" value="POLY A POLYMERASE CID PAP -RELATED"/>
    <property type="match status" value="1"/>
</dbReference>
<feature type="domain" description="Poly(A) RNA polymerase mitochondrial-like central palm" evidence="7">
    <location>
        <begin position="202"/>
        <end position="357"/>
    </location>
</feature>
<evidence type="ECO:0000259" key="6">
    <source>
        <dbReference type="Pfam" id="PF03828"/>
    </source>
</evidence>
<keyword evidence="4" id="KW-0479">Metal-binding</keyword>
<dbReference type="GO" id="GO:1990817">
    <property type="term" value="F:poly(A) RNA polymerase activity"/>
    <property type="evidence" value="ECO:0007669"/>
    <property type="project" value="UniProtKB-ARBA"/>
</dbReference>
<dbReference type="AlphaFoldDB" id="A0A336MLC6"/>
<keyword evidence="3" id="KW-0808">Transferase</keyword>
<dbReference type="CDD" id="cd05402">
    <property type="entry name" value="NT_PAP_TUTase"/>
    <property type="match status" value="1"/>
</dbReference>
<accession>A0A336MLC6</accession>
<feature type="domain" description="PAP-associated" evidence="6">
    <location>
        <begin position="453"/>
        <end position="486"/>
    </location>
</feature>
<evidence type="ECO:0000256" key="4">
    <source>
        <dbReference type="ARBA" id="ARBA00022723"/>
    </source>
</evidence>
<evidence type="ECO:0000256" key="3">
    <source>
        <dbReference type="ARBA" id="ARBA00022679"/>
    </source>
</evidence>
<comment type="cofactor">
    <cofactor evidence="2">
        <name>Mg(2+)</name>
        <dbReference type="ChEBI" id="CHEBI:18420"/>
    </cofactor>
</comment>
<dbReference type="Pfam" id="PF03828">
    <property type="entry name" value="PAP_assoc"/>
    <property type="match status" value="1"/>
</dbReference>
<organism evidence="8">
    <name type="scientific">Culicoides sonorensis</name>
    <name type="common">Biting midge</name>
    <dbReference type="NCBI Taxonomy" id="179676"/>
    <lineage>
        <taxon>Eukaryota</taxon>
        <taxon>Metazoa</taxon>
        <taxon>Ecdysozoa</taxon>
        <taxon>Arthropoda</taxon>
        <taxon>Hexapoda</taxon>
        <taxon>Insecta</taxon>
        <taxon>Pterygota</taxon>
        <taxon>Neoptera</taxon>
        <taxon>Endopterygota</taxon>
        <taxon>Diptera</taxon>
        <taxon>Nematocera</taxon>
        <taxon>Chironomoidea</taxon>
        <taxon>Ceratopogonidae</taxon>
        <taxon>Ceratopogoninae</taxon>
        <taxon>Culicoides</taxon>
        <taxon>Monoculicoides</taxon>
    </lineage>
</organism>
<evidence type="ECO:0000256" key="5">
    <source>
        <dbReference type="ARBA" id="ARBA00022842"/>
    </source>
</evidence>
<proteinExistence type="predicted"/>
<evidence type="ECO:0000259" key="7">
    <source>
        <dbReference type="Pfam" id="PF22600"/>
    </source>
</evidence>
<gene>
    <name evidence="8" type="primary">CSON003251</name>
</gene>
<comment type="cofactor">
    <cofactor evidence="1">
        <name>Mn(2+)</name>
        <dbReference type="ChEBI" id="CHEBI:29035"/>
    </cofactor>
</comment>
<name>A0A336MLC6_CULSO</name>
<dbReference type="EMBL" id="UFQT01001585">
    <property type="protein sequence ID" value="SSX31066.1"/>
    <property type="molecule type" value="Genomic_DNA"/>
</dbReference>
<reference evidence="8" key="1">
    <citation type="submission" date="2018-07" db="EMBL/GenBank/DDBJ databases">
        <authorList>
            <person name="Quirk P.G."/>
            <person name="Krulwich T.A."/>
        </authorList>
    </citation>
    <scope>NUCLEOTIDE SEQUENCE</scope>
</reference>
<dbReference type="PANTHER" id="PTHR12271:SF133">
    <property type="entry name" value="POLY(A) RNA POLYMERASE, MITOCHONDRIAL"/>
    <property type="match status" value="1"/>
</dbReference>
<dbReference type="SUPFAM" id="SSF81301">
    <property type="entry name" value="Nucleotidyltransferase"/>
    <property type="match status" value="1"/>
</dbReference>
<keyword evidence="5" id="KW-0460">Magnesium</keyword>
<dbReference type="SUPFAM" id="SSF81631">
    <property type="entry name" value="PAP/OAS1 substrate-binding domain"/>
    <property type="match status" value="1"/>
</dbReference>
<evidence type="ECO:0000256" key="2">
    <source>
        <dbReference type="ARBA" id="ARBA00001946"/>
    </source>
</evidence>
<dbReference type="InterPro" id="IPR002058">
    <property type="entry name" value="PAP_assoc"/>
</dbReference>
<dbReference type="InterPro" id="IPR054708">
    <property type="entry name" value="MTPAP-like_central"/>
</dbReference>
<dbReference type="Pfam" id="PF22600">
    <property type="entry name" value="MTPAP-like_central"/>
    <property type="match status" value="1"/>
</dbReference>
<dbReference type="GO" id="GO:0046872">
    <property type="term" value="F:metal ion binding"/>
    <property type="evidence" value="ECO:0007669"/>
    <property type="project" value="UniProtKB-KW"/>
</dbReference>
<dbReference type="Gene3D" id="3.30.460.10">
    <property type="entry name" value="Beta Polymerase, domain 2"/>
    <property type="match status" value="1"/>
</dbReference>
<dbReference type="GO" id="GO:0031123">
    <property type="term" value="P:RNA 3'-end processing"/>
    <property type="evidence" value="ECO:0007669"/>
    <property type="project" value="TreeGrafter"/>
</dbReference>
<evidence type="ECO:0000256" key="1">
    <source>
        <dbReference type="ARBA" id="ARBA00001936"/>
    </source>
</evidence>
<dbReference type="OMA" id="LRFDNDM"/>